<dbReference type="Pfam" id="PF12680">
    <property type="entry name" value="SnoaL_2"/>
    <property type="match status" value="1"/>
</dbReference>
<dbReference type="OrthoDB" id="2769928at2"/>
<dbReference type="InterPro" id="IPR032710">
    <property type="entry name" value="NTF2-like_dom_sf"/>
</dbReference>
<evidence type="ECO:0000313" key="3">
    <source>
        <dbReference type="Proteomes" id="UP000244924"/>
    </source>
</evidence>
<evidence type="ECO:0000259" key="1">
    <source>
        <dbReference type="Pfam" id="PF12680"/>
    </source>
</evidence>
<name>A0A2R8B6H8_9RHOB</name>
<reference evidence="2 3" key="1">
    <citation type="submission" date="2018-03" db="EMBL/GenBank/DDBJ databases">
        <authorList>
            <person name="Keele B.F."/>
        </authorList>
    </citation>
    <scope>NUCLEOTIDE SEQUENCE [LARGE SCALE GENOMIC DNA]</scope>
    <source>
        <strain evidence="2 3">CECT 8626</strain>
    </source>
</reference>
<dbReference type="AlphaFoldDB" id="A0A2R8B6H8"/>
<accession>A0A2R8B6H8</accession>
<dbReference type="GO" id="GO:0030638">
    <property type="term" value="P:polyketide metabolic process"/>
    <property type="evidence" value="ECO:0007669"/>
    <property type="project" value="InterPro"/>
</dbReference>
<dbReference type="InterPro" id="IPR037401">
    <property type="entry name" value="SnoaL-like"/>
</dbReference>
<protein>
    <recommendedName>
        <fullName evidence="1">SnoaL-like domain-containing protein</fullName>
    </recommendedName>
</protein>
<gene>
    <name evidence="2" type="ORF">DEA8626_01739</name>
</gene>
<proteinExistence type="predicted"/>
<sequence>MKGFSNRWKDFPDYIIGITKEIWEDRGVATLNHYYAKDIPVRSPMGIQKGNQAVIASTMATINEFPDRQLLGEDVIWSDDPDHGLLSSHRLITTATHTRDGAFGPATGKRWTVRVIADCAAKAGTIYDEWLVRDYGGIVRQLGMNPRDYASHLIAREGGLNAATRPFTPEIDVDGGYHGQGNDNEWGARYADTLTRIMDKDFNHVLAGYDRAVIGEYSGARTAIGREAVTEFWVGLRSSFPDATFTIHHQIGMDADMLSPRAAIRWSLDGAHSGWGTFGAPTGAHVHVMGISHAEYGPYGPSGIGLRREYALYDEIAIWKQIHLHTGATE</sequence>
<dbReference type="Gene3D" id="3.10.450.50">
    <property type="match status" value="2"/>
</dbReference>
<dbReference type="PANTHER" id="PTHR38436">
    <property type="entry name" value="POLYKETIDE CYCLASE SNOAL-LIKE DOMAIN"/>
    <property type="match status" value="1"/>
</dbReference>
<dbReference type="EMBL" id="OMOQ01000001">
    <property type="protein sequence ID" value="SPH18207.1"/>
    <property type="molecule type" value="Genomic_DNA"/>
</dbReference>
<feature type="domain" description="SnoaL-like" evidence="1">
    <location>
        <begin position="197"/>
        <end position="293"/>
    </location>
</feature>
<dbReference type="InterPro" id="IPR009959">
    <property type="entry name" value="Cyclase_SnoaL-like"/>
</dbReference>
<dbReference type="PANTHER" id="PTHR38436:SF1">
    <property type="entry name" value="ESTER CYCLASE"/>
    <property type="match status" value="1"/>
</dbReference>
<keyword evidence="3" id="KW-1185">Reference proteome</keyword>
<dbReference type="SUPFAM" id="SSF54427">
    <property type="entry name" value="NTF2-like"/>
    <property type="match status" value="2"/>
</dbReference>
<dbReference type="RefSeq" id="WP_108852566.1">
    <property type="nucleotide sequence ID" value="NZ_OMOQ01000001.1"/>
</dbReference>
<dbReference type="Pfam" id="PF07366">
    <property type="entry name" value="SnoaL"/>
    <property type="match status" value="1"/>
</dbReference>
<dbReference type="Proteomes" id="UP000244924">
    <property type="component" value="Unassembled WGS sequence"/>
</dbReference>
<organism evidence="2 3">
    <name type="scientific">Albidovulum aquaemixtae</name>
    <dbReference type="NCBI Taxonomy" id="1542388"/>
    <lineage>
        <taxon>Bacteria</taxon>
        <taxon>Pseudomonadati</taxon>
        <taxon>Pseudomonadota</taxon>
        <taxon>Alphaproteobacteria</taxon>
        <taxon>Rhodobacterales</taxon>
        <taxon>Paracoccaceae</taxon>
        <taxon>Albidovulum</taxon>
    </lineage>
</organism>
<evidence type="ECO:0000313" key="2">
    <source>
        <dbReference type="EMBL" id="SPH18207.1"/>
    </source>
</evidence>